<gene>
    <name evidence="2" type="ordered locus">TERTU_1561</name>
</gene>
<dbReference type="InterPro" id="IPR010266">
    <property type="entry name" value="NnrS"/>
</dbReference>
<accession>C5BTD2</accession>
<feature type="transmembrane region" description="Helical" evidence="1">
    <location>
        <begin position="212"/>
        <end position="232"/>
    </location>
</feature>
<dbReference type="KEGG" id="ttu:TERTU_1561"/>
<feature type="transmembrane region" description="Helical" evidence="1">
    <location>
        <begin position="334"/>
        <end position="356"/>
    </location>
</feature>
<reference evidence="2 3" key="1">
    <citation type="journal article" date="2009" name="PLoS ONE">
        <title>The complete genome of Teredinibacter turnerae T7901: an intracellular endosymbiont of marine wood-boring bivalves (shipworms).</title>
        <authorList>
            <person name="Yang J.C."/>
            <person name="Madupu R."/>
            <person name="Durkin A.S."/>
            <person name="Ekborg N.A."/>
            <person name="Pedamallu C.S."/>
            <person name="Hostetler J.B."/>
            <person name="Radune D."/>
            <person name="Toms B.S."/>
            <person name="Henrissat B."/>
            <person name="Coutinho P.M."/>
            <person name="Schwarz S."/>
            <person name="Field L."/>
            <person name="Trindade-Silva A.E."/>
            <person name="Soares C.A.G."/>
            <person name="Elshahawi S."/>
            <person name="Hanora A."/>
            <person name="Schmidt E.W."/>
            <person name="Haygood M.G."/>
            <person name="Posfai J."/>
            <person name="Benner J."/>
            <person name="Madinger C."/>
            <person name="Nove J."/>
            <person name="Anton B."/>
            <person name="Chaudhary K."/>
            <person name="Foster J."/>
            <person name="Holman A."/>
            <person name="Kumar S."/>
            <person name="Lessard P.A."/>
            <person name="Luyten Y.A."/>
            <person name="Slatko B."/>
            <person name="Wood N."/>
            <person name="Wu B."/>
            <person name="Teplitski M."/>
            <person name="Mougous J.D."/>
            <person name="Ward N."/>
            <person name="Eisen J.A."/>
            <person name="Badger J.H."/>
            <person name="Distel D.L."/>
        </authorList>
    </citation>
    <scope>NUCLEOTIDE SEQUENCE [LARGE SCALE GENOMIC DNA]</scope>
    <source>
        <strain evidence="3">ATCC 39867 / T7901</strain>
    </source>
</reference>
<dbReference type="OrthoDB" id="9770040at2"/>
<name>C5BTD2_TERTT</name>
<dbReference type="AlphaFoldDB" id="C5BTD2"/>
<keyword evidence="1" id="KW-0812">Transmembrane</keyword>
<feature type="transmembrane region" description="Helical" evidence="1">
    <location>
        <begin position="89"/>
        <end position="106"/>
    </location>
</feature>
<dbReference type="Pfam" id="PF05940">
    <property type="entry name" value="NnrS"/>
    <property type="match status" value="1"/>
</dbReference>
<dbReference type="STRING" id="377629.TERTU_1561"/>
<feature type="transmembrane region" description="Helical" evidence="1">
    <location>
        <begin position="144"/>
        <end position="166"/>
    </location>
</feature>
<keyword evidence="1" id="KW-1133">Transmembrane helix</keyword>
<feature type="transmembrane region" description="Helical" evidence="1">
    <location>
        <begin position="23"/>
        <end position="42"/>
    </location>
</feature>
<feature type="transmembrane region" description="Helical" evidence="1">
    <location>
        <begin position="269"/>
        <end position="293"/>
    </location>
</feature>
<dbReference type="HOGENOM" id="CLU_041785_2_0_6"/>
<keyword evidence="3" id="KW-1185">Reference proteome</keyword>
<feature type="transmembrane region" description="Helical" evidence="1">
    <location>
        <begin position="112"/>
        <end position="132"/>
    </location>
</feature>
<organism evidence="2 3">
    <name type="scientific">Teredinibacter turnerae (strain ATCC 39867 / T7901)</name>
    <dbReference type="NCBI Taxonomy" id="377629"/>
    <lineage>
        <taxon>Bacteria</taxon>
        <taxon>Pseudomonadati</taxon>
        <taxon>Pseudomonadota</taxon>
        <taxon>Gammaproteobacteria</taxon>
        <taxon>Cellvibrionales</taxon>
        <taxon>Cellvibrionaceae</taxon>
        <taxon>Teredinibacter</taxon>
    </lineage>
</organism>
<dbReference type="RefSeq" id="WP_015819526.1">
    <property type="nucleotide sequence ID" value="NC_012997.1"/>
</dbReference>
<dbReference type="Proteomes" id="UP000009080">
    <property type="component" value="Chromosome"/>
</dbReference>
<feature type="transmembrane region" description="Helical" evidence="1">
    <location>
        <begin position="299"/>
        <end position="322"/>
    </location>
</feature>
<proteinExistence type="predicted"/>
<feature type="transmembrane region" description="Helical" evidence="1">
    <location>
        <begin position="368"/>
        <end position="386"/>
    </location>
</feature>
<evidence type="ECO:0000313" key="3">
    <source>
        <dbReference type="Proteomes" id="UP000009080"/>
    </source>
</evidence>
<protein>
    <submittedName>
        <fullName evidence="2">NnrS protein</fullName>
    </submittedName>
</protein>
<feature type="transmembrane region" description="Helical" evidence="1">
    <location>
        <begin position="172"/>
        <end position="191"/>
    </location>
</feature>
<keyword evidence="1" id="KW-0472">Membrane</keyword>
<evidence type="ECO:0000256" key="1">
    <source>
        <dbReference type="SAM" id="Phobius"/>
    </source>
</evidence>
<evidence type="ECO:0000313" key="2">
    <source>
        <dbReference type="EMBL" id="ACR13412.1"/>
    </source>
</evidence>
<sequence>MSDQSLSVEETIAPLWRHGFRPFFLAGSLFAIVAIGLWWLALRGQPMLQFFGGSLWWHSHELVFGFAGAIVVGFLLTAVQNWTNVRSTFGLPLQILFGCWLAARLVKGIPGAGWWVVMPEAIFYLLSTGLFARPLLVARQYKNLAIFVPLLLLMGLFATLSIAAVLREGSALRFIHAGIFVVVFMMVLMGSRVVPFFVGKAFGIPQPRPHTAVELMGSVSMFSLVALALVGFYSVPPYLLAIACLIACVFQIIKIAVWFDVRIMQRSILWSLFTAYGFIPLGLVLLACFSVGWVPLLSVPLHAFTTGAMGGLILAMAARVSLGHTGRAMQLPRFMPIALVFIFIGGLLRVLGPLLGPAYYQWGLQLSSVSWIVAFAIFVVSYLPILSAPRVDGKPG</sequence>
<feature type="transmembrane region" description="Helical" evidence="1">
    <location>
        <begin position="62"/>
        <end position="82"/>
    </location>
</feature>
<dbReference type="eggNOG" id="COG3213">
    <property type="taxonomic scope" value="Bacteria"/>
</dbReference>
<feature type="transmembrane region" description="Helical" evidence="1">
    <location>
        <begin position="238"/>
        <end position="257"/>
    </location>
</feature>
<dbReference type="EMBL" id="CP001614">
    <property type="protein sequence ID" value="ACR13412.1"/>
    <property type="molecule type" value="Genomic_DNA"/>
</dbReference>